<feature type="compositionally biased region" description="Basic and acidic residues" evidence="1">
    <location>
        <begin position="188"/>
        <end position="212"/>
    </location>
</feature>
<organism evidence="3 4">
    <name type="scientific">Puniceicoccus vermicola</name>
    <dbReference type="NCBI Taxonomy" id="388746"/>
    <lineage>
        <taxon>Bacteria</taxon>
        <taxon>Pseudomonadati</taxon>
        <taxon>Verrucomicrobiota</taxon>
        <taxon>Opitutia</taxon>
        <taxon>Puniceicoccales</taxon>
        <taxon>Puniceicoccaceae</taxon>
        <taxon>Puniceicoccus</taxon>
    </lineage>
</organism>
<evidence type="ECO:0000256" key="2">
    <source>
        <dbReference type="SAM" id="Phobius"/>
    </source>
</evidence>
<comment type="caution">
    <text evidence="3">The sequence shown here is derived from an EMBL/GenBank/DDBJ whole genome shotgun (WGS) entry which is preliminary data.</text>
</comment>
<feature type="transmembrane region" description="Helical" evidence="2">
    <location>
        <begin position="25"/>
        <end position="44"/>
    </location>
</feature>
<name>A0A7X1AVD8_9BACT</name>
<feature type="compositionally biased region" description="Low complexity" evidence="1">
    <location>
        <begin position="172"/>
        <end position="185"/>
    </location>
</feature>
<dbReference type="NCBIfam" id="NF033218">
    <property type="entry name" value="anchor_AmaP"/>
    <property type="match status" value="1"/>
</dbReference>
<dbReference type="RefSeq" id="WP_185691397.1">
    <property type="nucleotide sequence ID" value="NZ_JACHVA010000033.1"/>
</dbReference>
<keyword evidence="2" id="KW-0812">Transmembrane</keyword>
<dbReference type="EMBL" id="JACHVA010000033">
    <property type="protein sequence ID" value="MBC2600657.1"/>
    <property type="molecule type" value="Genomic_DNA"/>
</dbReference>
<proteinExistence type="predicted"/>
<keyword evidence="2" id="KW-1133">Transmembrane helix</keyword>
<accession>A0A7X1AVD8</accession>
<feature type="region of interest" description="Disordered" evidence="1">
    <location>
        <begin position="144"/>
        <end position="256"/>
    </location>
</feature>
<keyword evidence="2" id="KW-0472">Membrane</keyword>
<sequence>MEEKIKSWFTELVGTDFQFLAQREFQFIVGAALALLIILLIIRYRPGRRIRAFRGETGRVDISRHAIHELVRSACEQMPEVYKSSIKIKVRRKLSITVRIRLESKAYLRDTASFLQAHLKDSLENNLGIQKVGKIEILVTGIRNGSSPKVDLNESARKEKSEPQKDRPQKVESAPEPSEASPQPAVSHTEEEPTPKPHAEVVPDPSTQKKEVAAIVKPDPSAPPPEKNAESESEEKDAPHPESKKNGPTFFNKKKI</sequence>
<feature type="compositionally biased region" description="Basic and acidic residues" evidence="1">
    <location>
        <begin position="151"/>
        <end position="170"/>
    </location>
</feature>
<evidence type="ECO:0000256" key="1">
    <source>
        <dbReference type="SAM" id="MobiDB-lite"/>
    </source>
</evidence>
<protein>
    <submittedName>
        <fullName evidence="3">Alkaline shock response membrane anchor protein AmaP</fullName>
    </submittedName>
</protein>
<evidence type="ECO:0000313" key="4">
    <source>
        <dbReference type="Proteomes" id="UP000525652"/>
    </source>
</evidence>
<dbReference type="Proteomes" id="UP000525652">
    <property type="component" value="Unassembled WGS sequence"/>
</dbReference>
<keyword evidence="4" id="KW-1185">Reference proteome</keyword>
<dbReference type="AlphaFoldDB" id="A0A7X1AVD8"/>
<feature type="compositionally biased region" description="Basic and acidic residues" evidence="1">
    <location>
        <begin position="236"/>
        <end position="245"/>
    </location>
</feature>
<gene>
    <name evidence="3" type="primary">amaP</name>
    <name evidence="3" type="ORF">H5P30_02560</name>
</gene>
<reference evidence="3 4" key="1">
    <citation type="submission" date="2020-07" db="EMBL/GenBank/DDBJ databases">
        <authorList>
            <person name="Feng X."/>
        </authorList>
    </citation>
    <scope>NUCLEOTIDE SEQUENCE [LARGE SCALE GENOMIC DNA]</scope>
    <source>
        <strain evidence="3 4">JCM14086</strain>
    </source>
</reference>
<evidence type="ECO:0000313" key="3">
    <source>
        <dbReference type="EMBL" id="MBC2600657.1"/>
    </source>
</evidence>